<gene>
    <name evidence="1" type="ORF">BHC49_07655</name>
</gene>
<dbReference type="EMBL" id="MEIS01000110">
    <property type="protein sequence ID" value="PIT54697.1"/>
    <property type="molecule type" value="Genomic_DNA"/>
</dbReference>
<name>A0A2N9XXI5_9NEIS</name>
<reference evidence="1" key="1">
    <citation type="journal article" date="2017" name="MBio">
        <title>Type VI secretion-mediated competition in the bee gut microbiome.</title>
        <authorList>
            <person name="Steele M.I."/>
            <person name="Kwong W.K."/>
            <person name="Powell J.E."/>
            <person name="Whiteley M."/>
            <person name="Moran N.A."/>
        </authorList>
    </citation>
    <scope>NUCLEOTIDE SEQUENCE [LARGE SCALE GENOMIC DNA]</scope>
    <source>
        <strain evidence="1">Nev3CBA3</strain>
    </source>
</reference>
<dbReference type="RefSeq" id="WP_100137613.1">
    <property type="nucleotide sequence ID" value="NZ_MEIS01000110.1"/>
</dbReference>
<protein>
    <submittedName>
        <fullName evidence="1">Uncharacterized protein</fullName>
    </submittedName>
</protein>
<sequence>MLLECFDESSLSLIAEAVSNEEFKSALKMIDEYEAFLQGQEDLAAQMAEDVGGVLPPQAFEFFKQHTEEQTRIGARLEELRRSIPQN</sequence>
<accession>A0A2N9XXI5</accession>
<proteinExistence type="predicted"/>
<organism evidence="1 2">
    <name type="scientific">Snodgrassella alvi</name>
    <dbReference type="NCBI Taxonomy" id="1196083"/>
    <lineage>
        <taxon>Bacteria</taxon>
        <taxon>Pseudomonadati</taxon>
        <taxon>Pseudomonadota</taxon>
        <taxon>Betaproteobacteria</taxon>
        <taxon>Neisseriales</taxon>
        <taxon>Neisseriaceae</taxon>
        <taxon>Snodgrassella</taxon>
    </lineage>
</organism>
<dbReference type="Proteomes" id="UP000229434">
    <property type="component" value="Unassembled WGS sequence"/>
</dbReference>
<comment type="caution">
    <text evidence="1">The sequence shown here is derived from an EMBL/GenBank/DDBJ whole genome shotgun (WGS) entry which is preliminary data.</text>
</comment>
<evidence type="ECO:0000313" key="2">
    <source>
        <dbReference type="Proteomes" id="UP000229434"/>
    </source>
</evidence>
<evidence type="ECO:0000313" key="1">
    <source>
        <dbReference type="EMBL" id="PIT54697.1"/>
    </source>
</evidence>
<dbReference type="AlphaFoldDB" id="A0A2N9XXI5"/>